<feature type="transmembrane region" description="Helical" evidence="11">
    <location>
        <begin position="121"/>
        <end position="142"/>
    </location>
</feature>
<dbReference type="EC" id="2.5.1.39" evidence="11 12"/>
<dbReference type="Pfam" id="PF01040">
    <property type="entry name" value="UbiA"/>
    <property type="match status" value="1"/>
</dbReference>
<evidence type="ECO:0000313" key="13">
    <source>
        <dbReference type="EMBL" id="APG62273.1"/>
    </source>
</evidence>
<evidence type="ECO:0000256" key="10">
    <source>
        <dbReference type="ARBA" id="ARBA00023136"/>
    </source>
</evidence>
<dbReference type="PANTHER" id="PTHR11048">
    <property type="entry name" value="PRENYLTRANSFERASES"/>
    <property type="match status" value="1"/>
</dbReference>
<comment type="similarity">
    <text evidence="3 11">Belongs to the UbiA prenyltransferase family.</text>
</comment>
<dbReference type="KEGG" id="sphl:LPB140_05045"/>
<dbReference type="Gene3D" id="1.20.120.1780">
    <property type="entry name" value="UbiA prenyltransferase"/>
    <property type="match status" value="1"/>
</dbReference>
<dbReference type="InterPro" id="IPR044878">
    <property type="entry name" value="UbiA_sf"/>
</dbReference>
<evidence type="ECO:0000256" key="5">
    <source>
        <dbReference type="ARBA" id="ARBA00022519"/>
    </source>
</evidence>
<dbReference type="GO" id="GO:0008412">
    <property type="term" value="F:4-hydroxybenzoate polyprenyltransferase activity"/>
    <property type="evidence" value="ECO:0007669"/>
    <property type="project" value="UniProtKB-UniRule"/>
</dbReference>
<keyword evidence="8 11" id="KW-0812">Transmembrane</keyword>
<dbReference type="PANTHER" id="PTHR11048:SF28">
    <property type="entry name" value="4-HYDROXYBENZOATE POLYPRENYLTRANSFERASE, MITOCHONDRIAL"/>
    <property type="match status" value="1"/>
</dbReference>
<feature type="transmembrane region" description="Helical" evidence="11">
    <location>
        <begin position="268"/>
        <end position="285"/>
    </location>
</feature>
<dbReference type="Proteomes" id="UP000242561">
    <property type="component" value="Chromosome"/>
</dbReference>
<protein>
    <recommendedName>
        <fullName evidence="11 12">4-hydroxybenzoate octaprenyltransferase</fullName>
        <ecNumber evidence="11 12">2.5.1.39</ecNumber>
    </recommendedName>
    <alternativeName>
        <fullName evidence="11">4-HB polyprenyltransferase</fullName>
    </alternativeName>
</protein>
<evidence type="ECO:0000256" key="6">
    <source>
        <dbReference type="ARBA" id="ARBA00022679"/>
    </source>
</evidence>
<feature type="transmembrane region" description="Helical" evidence="11">
    <location>
        <begin position="78"/>
        <end position="100"/>
    </location>
</feature>
<dbReference type="NCBIfam" id="TIGR01474">
    <property type="entry name" value="ubiA_proteo"/>
    <property type="match status" value="1"/>
</dbReference>
<feature type="transmembrane region" description="Helical" evidence="11">
    <location>
        <begin position="297"/>
        <end position="317"/>
    </location>
</feature>
<comment type="catalytic activity">
    <reaction evidence="11">
        <text>all-trans-octaprenyl diphosphate + 4-hydroxybenzoate = 4-hydroxy-3-(all-trans-octaprenyl)benzoate + diphosphate</text>
        <dbReference type="Rhea" id="RHEA:27782"/>
        <dbReference type="ChEBI" id="CHEBI:1617"/>
        <dbReference type="ChEBI" id="CHEBI:17879"/>
        <dbReference type="ChEBI" id="CHEBI:33019"/>
        <dbReference type="ChEBI" id="CHEBI:57711"/>
        <dbReference type="EC" id="2.5.1.39"/>
    </reaction>
</comment>
<keyword evidence="9 11" id="KW-1133">Transmembrane helix</keyword>
<evidence type="ECO:0000256" key="9">
    <source>
        <dbReference type="ARBA" id="ARBA00022989"/>
    </source>
</evidence>
<keyword evidence="7 11" id="KW-0831">Ubiquinone biosynthesis</keyword>
<dbReference type="InterPro" id="IPR000537">
    <property type="entry name" value="UbiA_prenyltransferase"/>
</dbReference>
<keyword evidence="14" id="KW-1185">Reference proteome</keyword>
<accession>A0A1L3JB36</accession>
<evidence type="ECO:0000256" key="11">
    <source>
        <dbReference type="HAMAP-Rule" id="MF_01635"/>
    </source>
</evidence>
<comment type="pathway">
    <text evidence="11">Cofactor biosynthesis; ubiquinone biosynthesis.</text>
</comment>
<dbReference type="EMBL" id="CP018154">
    <property type="protein sequence ID" value="APG62273.1"/>
    <property type="molecule type" value="Genomic_DNA"/>
</dbReference>
<sequence>MNDSISKNKIKADAAAQNIMPQDSQDGGWIAALSEPFRSLGLLARFDRPIGIWLLFWPCIWGWGLAGGRINDALAWPLILWFLLGAAAMRGAGCVINDIIDRDLDAQVARTAARPLAAKTISVRAAYIWLGVLCLVGLLVLLQLRVEAQIAALISIIPVAVYPMMKRITWWPQIWLGMVFSWGSLVGYLAIAGTPNAAMWLLYLGNMAWVVGYDSIYAMQDREDDALVGIKSSALRMGGNIRIGVAIFYAAAIICWVCAFWTVRPHILVLAALIPAALHMIWQLLHLHVDGRNAIILFRRNAGLGLFMALACITIGMSA</sequence>
<feature type="transmembrane region" description="Helical" evidence="11">
    <location>
        <begin position="50"/>
        <end position="66"/>
    </location>
</feature>
<name>A0A1L3JB36_9SPHN</name>
<dbReference type="PROSITE" id="PS00943">
    <property type="entry name" value="UBIA"/>
    <property type="match status" value="1"/>
</dbReference>
<comment type="subcellular location">
    <subcellularLocation>
        <location evidence="11">Cell inner membrane</location>
        <topology evidence="11">Multi-pass membrane protein</topology>
    </subcellularLocation>
    <subcellularLocation>
        <location evidence="2">Membrane</location>
        <topology evidence="2">Multi-pass membrane protein</topology>
    </subcellularLocation>
</comment>
<evidence type="ECO:0000313" key="14">
    <source>
        <dbReference type="Proteomes" id="UP000242561"/>
    </source>
</evidence>
<keyword evidence="4 11" id="KW-1003">Cell membrane</keyword>
<proteinExistence type="inferred from homology"/>
<dbReference type="CDD" id="cd13959">
    <property type="entry name" value="PT_UbiA_COQ2"/>
    <property type="match status" value="1"/>
</dbReference>
<evidence type="ECO:0000256" key="2">
    <source>
        <dbReference type="ARBA" id="ARBA00004141"/>
    </source>
</evidence>
<gene>
    <name evidence="11" type="primary">ubiA</name>
    <name evidence="13" type="ORF">LPB140_05045</name>
</gene>
<evidence type="ECO:0000256" key="7">
    <source>
        <dbReference type="ARBA" id="ARBA00022688"/>
    </source>
</evidence>
<dbReference type="GO" id="GO:0005886">
    <property type="term" value="C:plasma membrane"/>
    <property type="evidence" value="ECO:0007669"/>
    <property type="project" value="UniProtKB-SubCell"/>
</dbReference>
<keyword evidence="6 11" id="KW-0808">Transferase</keyword>
<organism evidence="13 14">
    <name type="scientific">Sphingorhabdus lutea</name>
    <dbReference type="NCBI Taxonomy" id="1913578"/>
    <lineage>
        <taxon>Bacteria</taxon>
        <taxon>Pseudomonadati</taxon>
        <taxon>Pseudomonadota</taxon>
        <taxon>Alphaproteobacteria</taxon>
        <taxon>Sphingomonadales</taxon>
        <taxon>Sphingomonadaceae</taxon>
        <taxon>Sphingorhabdus</taxon>
    </lineage>
</organism>
<evidence type="ECO:0000256" key="4">
    <source>
        <dbReference type="ARBA" id="ARBA00022475"/>
    </source>
</evidence>
<dbReference type="RefSeq" id="WP_072558924.1">
    <property type="nucleotide sequence ID" value="NZ_CP018154.1"/>
</dbReference>
<evidence type="ECO:0000256" key="1">
    <source>
        <dbReference type="ARBA" id="ARBA00001946"/>
    </source>
</evidence>
<dbReference type="AlphaFoldDB" id="A0A1L3JB36"/>
<evidence type="ECO:0000256" key="3">
    <source>
        <dbReference type="ARBA" id="ARBA00005985"/>
    </source>
</evidence>
<feature type="transmembrane region" description="Helical" evidence="11">
    <location>
        <begin position="240"/>
        <end position="262"/>
    </location>
</feature>
<evidence type="ECO:0000256" key="8">
    <source>
        <dbReference type="ARBA" id="ARBA00022692"/>
    </source>
</evidence>
<dbReference type="FunFam" id="1.10.357.140:FF:000008">
    <property type="entry name" value="4-hydroxybenzoate octaprenyltransferase"/>
    <property type="match status" value="1"/>
</dbReference>
<feature type="transmembrane region" description="Helical" evidence="11">
    <location>
        <begin position="197"/>
        <end position="219"/>
    </location>
</feature>
<dbReference type="STRING" id="1913578.LPB140_05045"/>
<dbReference type="InterPro" id="IPR030470">
    <property type="entry name" value="UbiA_prenylTrfase_CS"/>
</dbReference>
<dbReference type="Gene3D" id="1.10.357.140">
    <property type="entry name" value="UbiA prenyltransferase"/>
    <property type="match status" value="1"/>
</dbReference>
<comment type="function">
    <text evidence="11">Catalyzes the prenylation of para-hydroxybenzoate (PHB) with an all-trans polyprenyl group. Mediates the second step in the final reaction sequence of ubiquinone-8 (UQ-8) biosynthesis, which is the condensation of the polyisoprenoid side chain with PHB, generating the first membrane-bound Q intermediate 3-octaprenyl-4-hydroxybenzoate.</text>
</comment>
<feature type="transmembrane region" description="Helical" evidence="11">
    <location>
        <begin position="148"/>
        <end position="165"/>
    </location>
</feature>
<dbReference type="GO" id="GO:0006744">
    <property type="term" value="P:ubiquinone biosynthetic process"/>
    <property type="evidence" value="ECO:0007669"/>
    <property type="project" value="UniProtKB-UniRule"/>
</dbReference>
<dbReference type="InterPro" id="IPR006370">
    <property type="entry name" value="HB_polyprenyltransferase-like"/>
</dbReference>
<keyword evidence="5 11" id="KW-0997">Cell inner membrane</keyword>
<comment type="cofactor">
    <cofactor evidence="1 11">
        <name>Mg(2+)</name>
        <dbReference type="ChEBI" id="CHEBI:18420"/>
    </cofactor>
</comment>
<dbReference type="UniPathway" id="UPA00232"/>
<dbReference type="FunFam" id="1.20.120.1780:FF:000001">
    <property type="entry name" value="4-hydroxybenzoate octaprenyltransferase"/>
    <property type="match status" value="1"/>
</dbReference>
<dbReference type="HAMAP" id="MF_01635">
    <property type="entry name" value="UbiA"/>
    <property type="match status" value="1"/>
</dbReference>
<dbReference type="OrthoDB" id="9782418at2"/>
<dbReference type="InterPro" id="IPR039653">
    <property type="entry name" value="Prenyltransferase"/>
</dbReference>
<reference evidence="13 14" key="1">
    <citation type="submission" date="2016-11" db="EMBL/GenBank/DDBJ databases">
        <title>Sphingorhabdus sp. LPB0140, isolated from marine environment.</title>
        <authorList>
            <person name="Kim E."/>
            <person name="Yi H."/>
        </authorList>
    </citation>
    <scope>NUCLEOTIDE SEQUENCE [LARGE SCALE GENOMIC DNA]</scope>
    <source>
        <strain evidence="13 14">LPB0140</strain>
    </source>
</reference>
<keyword evidence="11" id="KW-0460">Magnesium</keyword>
<keyword evidence="10 11" id="KW-0472">Membrane</keyword>
<evidence type="ECO:0000256" key="12">
    <source>
        <dbReference type="NCBIfam" id="TIGR01474"/>
    </source>
</evidence>